<evidence type="ECO:0000256" key="5">
    <source>
        <dbReference type="ARBA" id="ARBA00022842"/>
    </source>
</evidence>
<proteinExistence type="inferred from homology"/>
<dbReference type="AlphaFoldDB" id="A0A371IMB2"/>
<comment type="pathway">
    <text evidence="1 7">Pyrimidine metabolism; UMP biosynthesis via de novo pathway; UMP from orotate: step 1/2.</text>
</comment>
<dbReference type="InterPro" id="IPR006273">
    <property type="entry name" value="Orotate_PRibTrfase_bac"/>
</dbReference>
<evidence type="ECO:0000256" key="3">
    <source>
        <dbReference type="ARBA" id="ARBA00022676"/>
    </source>
</evidence>
<keyword evidence="5 7" id="KW-0460">Magnesium</keyword>
<evidence type="ECO:0000313" key="9">
    <source>
        <dbReference type="EMBL" id="RDY21632.1"/>
    </source>
</evidence>
<evidence type="ECO:0000256" key="4">
    <source>
        <dbReference type="ARBA" id="ARBA00022679"/>
    </source>
</evidence>
<evidence type="ECO:0000313" key="10">
    <source>
        <dbReference type="Proteomes" id="UP000093352"/>
    </source>
</evidence>
<dbReference type="RefSeq" id="WP_068911926.1">
    <property type="nucleotide sequence ID" value="NZ_MBEW02000005.1"/>
</dbReference>
<dbReference type="PANTHER" id="PTHR19278">
    <property type="entry name" value="OROTATE PHOSPHORIBOSYLTRANSFERASE"/>
    <property type="match status" value="1"/>
</dbReference>
<evidence type="ECO:0000256" key="7">
    <source>
        <dbReference type="HAMAP-Rule" id="MF_01208"/>
    </source>
</evidence>
<dbReference type="GO" id="GO:0019856">
    <property type="term" value="P:pyrimidine nucleobase biosynthetic process"/>
    <property type="evidence" value="ECO:0007669"/>
    <property type="project" value="InterPro"/>
</dbReference>
<feature type="domain" description="Phosphoribosyltransferase" evidence="8">
    <location>
        <begin position="42"/>
        <end position="149"/>
    </location>
</feature>
<keyword evidence="3 7" id="KW-0328">Glycosyltransferase</keyword>
<organism evidence="9 10">
    <name type="scientific">Criibacterium bergeronii</name>
    <dbReference type="NCBI Taxonomy" id="1871336"/>
    <lineage>
        <taxon>Bacteria</taxon>
        <taxon>Bacillati</taxon>
        <taxon>Bacillota</taxon>
        <taxon>Clostridia</taxon>
        <taxon>Peptostreptococcales</taxon>
        <taxon>Filifactoraceae</taxon>
        <taxon>Criibacterium</taxon>
    </lineage>
</organism>
<comment type="caution">
    <text evidence="7">Lacks conserved residue(s) required for the propagation of feature annotation.</text>
</comment>
<dbReference type="UniPathway" id="UPA00070">
    <property type="reaction ID" value="UER00119"/>
</dbReference>
<feature type="binding site" evidence="7">
    <location>
        <position position="116"/>
    </location>
    <ligand>
        <name>orotate</name>
        <dbReference type="ChEBI" id="CHEBI:30839"/>
    </ligand>
</feature>
<dbReference type="PANTHER" id="PTHR19278:SF9">
    <property type="entry name" value="URIDINE 5'-MONOPHOSPHATE SYNTHASE"/>
    <property type="match status" value="1"/>
</dbReference>
<dbReference type="GO" id="GO:0044205">
    <property type="term" value="P:'de novo' UMP biosynthetic process"/>
    <property type="evidence" value="ECO:0007669"/>
    <property type="project" value="UniProtKB-UniRule"/>
</dbReference>
<comment type="similarity">
    <text evidence="7">Belongs to the purine/pyrimidine phosphoribosyltransferase family. PyrE subfamily.</text>
</comment>
<dbReference type="SUPFAM" id="SSF53271">
    <property type="entry name" value="PRTase-like"/>
    <property type="match status" value="1"/>
</dbReference>
<comment type="function">
    <text evidence="7">Catalyzes the transfer of a ribosyl phosphate group from 5-phosphoribose 1-diphosphate to orotate, leading to the formation of orotidine monophosphate (OMP).</text>
</comment>
<dbReference type="Gene3D" id="3.40.50.2020">
    <property type="match status" value="1"/>
</dbReference>
<dbReference type="InterPro" id="IPR000836">
    <property type="entry name" value="PRTase_dom"/>
</dbReference>
<dbReference type="EMBL" id="MBEW02000005">
    <property type="protein sequence ID" value="RDY21632.1"/>
    <property type="molecule type" value="Genomic_DNA"/>
</dbReference>
<dbReference type="GO" id="GO:0004588">
    <property type="term" value="F:orotate phosphoribosyltransferase activity"/>
    <property type="evidence" value="ECO:0007669"/>
    <property type="project" value="UniProtKB-UniRule"/>
</dbReference>
<evidence type="ECO:0000256" key="2">
    <source>
        <dbReference type="ARBA" id="ARBA00011971"/>
    </source>
</evidence>
<dbReference type="NCBIfam" id="TIGR01367">
    <property type="entry name" value="pyrE_Therm"/>
    <property type="match status" value="1"/>
</dbReference>
<comment type="catalytic activity">
    <reaction evidence="7">
        <text>orotidine 5'-phosphate + diphosphate = orotate + 5-phospho-alpha-D-ribose 1-diphosphate</text>
        <dbReference type="Rhea" id="RHEA:10380"/>
        <dbReference type="ChEBI" id="CHEBI:30839"/>
        <dbReference type="ChEBI" id="CHEBI:33019"/>
        <dbReference type="ChEBI" id="CHEBI:57538"/>
        <dbReference type="ChEBI" id="CHEBI:58017"/>
        <dbReference type="EC" id="2.4.2.10"/>
    </reaction>
</comment>
<feature type="binding site" evidence="7">
    <location>
        <position position="144"/>
    </location>
    <ligand>
        <name>orotate</name>
        <dbReference type="ChEBI" id="CHEBI:30839"/>
    </ligand>
</feature>
<gene>
    <name evidence="7" type="primary">pyrE</name>
    <name evidence="9" type="ORF">BBG48_003365</name>
</gene>
<evidence type="ECO:0000256" key="6">
    <source>
        <dbReference type="ARBA" id="ARBA00022975"/>
    </source>
</evidence>
<protein>
    <recommendedName>
        <fullName evidence="2 7">Orotate phosphoribosyltransferase</fullName>
        <shortName evidence="7">OPRT</shortName>
        <shortName evidence="7">OPRTase</shortName>
        <ecNumber evidence="2 7">2.4.2.10</ecNumber>
    </recommendedName>
</protein>
<dbReference type="CDD" id="cd06223">
    <property type="entry name" value="PRTases_typeI"/>
    <property type="match status" value="1"/>
</dbReference>
<keyword evidence="6 7" id="KW-0665">Pyrimidine biosynthesis</keyword>
<keyword evidence="10" id="KW-1185">Reference proteome</keyword>
<sequence length="188" mass="20647">MKTVLDLFIESEALLEGHFLLSSGKHSDRYVQCAKLLQYPDKAAKVVEKIVDQIKDMDIDMVVGPAMGGIIVAYEVGKQLGVPAIFTERENNIMTLRRGFEIKKGAKILITEDVVTTGKSSKEAIEVVKQHGGEIVGIACLADRSQGEIEYPVYSAMKLDIKLYDKQDCPMCKAGSAPVKPGSRKMEV</sequence>
<evidence type="ECO:0000256" key="1">
    <source>
        <dbReference type="ARBA" id="ARBA00004889"/>
    </source>
</evidence>
<keyword evidence="4 7" id="KW-0808">Transferase</keyword>
<evidence type="ECO:0000259" key="8">
    <source>
        <dbReference type="Pfam" id="PF00156"/>
    </source>
</evidence>
<dbReference type="Proteomes" id="UP000093352">
    <property type="component" value="Unassembled WGS sequence"/>
</dbReference>
<reference evidence="9 10" key="1">
    <citation type="journal article" date="2016" name="Genome Announc.">
        <title>Draft Genome Sequence of Criibacterium bergeronii gen. nov., sp. nov., Strain CCRI-22567T, Isolated from a Vaginal Sample from a Woman with Bacterial Vaginosis.</title>
        <authorList>
            <person name="Maheux A.F."/>
            <person name="Berube E."/>
            <person name="Boudreau D.K."/>
            <person name="Raymond F."/>
            <person name="Corbeil J."/>
            <person name="Roy P.H."/>
            <person name="Boissinot M."/>
            <person name="Omar R.F."/>
        </authorList>
    </citation>
    <scope>NUCLEOTIDE SEQUENCE [LARGE SCALE GENOMIC DNA]</scope>
    <source>
        <strain evidence="9 10">CCRI-22567</strain>
    </source>
</reference>
<comment type="caution">
    <text evidence="9">The sequence shown here is derived from an EMBL/GenBank/DDBJ whole genome shotgun (WGS) entry which is preliminary data.</text>
</comment>
<dbReference type="InterPro" id="IPR023031">
    <property type="entry name" value="OPRT"/>
</dbReference>
<name>A0A371IMB2_9FIRM</name>
<dbReference type="GO" id="GO:0000287">
    <property type="term" value="F:magnesium ion binding"/>
    <property type="evidence" value="ECO:0007669"/>
    <property type="project" value="UniProtKB-UniRule"/>
</dbReference>
<dbReference type="InterPro" id="IPR029057">
    <property type="entry name" value="PRTase-like"/>
</dbReference>
<comment type="subunit">
    <text evidence="7">Homodimer.</text>
</comment>
<comment type="cofactor">
    <cofactor evidence="7">
        <name>Mg(2+)</name>
        <dbReference type="ChEBI" id="CHEBI:18420"/>
    </cofactor>
</comment>
<feature type="binding site" description="in other chain" evidence="7">
    <location>
        <begin position="112"/>
        <end position="120"/>
    </location>
    <ligand>
        <name>5-phospho-alpha-D-ribose 1-diphosphate</name>
        <dbReference type="ChEBI" id="CHEBI:58017"/>
        <note>ligand shared between dimeric partners</note>
    </ligand>
</feature>
<accession>A0A371IMB2</accession>
<dbReference type="HAMAP" id="MF_01208">
    <property type="entry name" value="PyrE"/>
    <property type="match status" value="1"/>
</dbReference>
<dbReference type="EC" id="2.4.2.10" evidence="2 7"/>
<dbReference type="STRING" id="1871336.BBG48_05930"/>
<dbReference type="Pfam" id="PF00156">
    <property type="entry name" value="Pribosyltran"/>
    <property type="match status" value="1"/>
</dbReference>